<keyword evidence="1" id="KW-0812">Transmembrane</keyword>
<proteinExistence type="predicted"/>
<gene>
    <name evidence="2" type="ORF">UFOPK3004_00535</name>
</gene>
<evidence type="ECO:0000256" key="1">
    <source>
        <dbReference type="SAM" id="Phobius"/>
    </source>
</evidence>
<dbReference type="EMBL" id="CAFAAL010000030">
    <property type="protein sequence ID" value="CAB4798683.1"/>
    <property type="molecule type" value="Genomic_DNA"/>
</dbReference>
<feature type="transmembrane region" description="Helical" evidence="1">
    <location>
        <begin position="125"/>
        <end position="143"/>
    </location>
</feature>
<accession>A0A6J6XSB5</accession>
<dbReference type="AlphaFoldDB" id="A0A6J6XSB5"/>
<keyword evidence="1" id="KW-0472">Membrane</keyword>
<feature type="transmembrane region" description="Helical" evidence="1">
    <location>
        <begin position="79"/>
        <end position="99"/>
    </location>
</feature>
<dbReference type="InterPro" id="IPR036259">
    <property type="entry name" value="MFS_trans_sf"/>
</dbReference>
<organism evidence="2">
    <name type="scientific">freshwater metagenome</name>
    <dbReference type="NCBI Taxonomy" id="449393"/>
    <lineage>
        <taxon>unclassified sequences</taxon>
        <taxon>metagenomes</taxon>
        <taxon>ecological metagenomes</taxon>
    </lineage>
</organism>
<keyword evidence="1" id="KW-1133">Transmembrane helix</keyword>
<dbReference type="SUPFAM" id="SSF55874">
    <property type="entry name" value="ATPase domain of HSP90 chaperone/DNA topoisomerase II/histidine kinase"/>
    <property type="match status" value="1"/>
</dbReference>
<protein>
    <submittedName>
        <fullName evidence="2">Unannotated protein</fullName>
    </submittedName>
</protein>
<feature type="transmembrane region" description="Helical" evidence="1">
    <location>
        <begin position="21"/>
        <end position="40"/>
    </location>
</feature>
<dbReference type="InterPro" id="IPR036890">
    <property type="entry name" value="HATPase_C_sf"/>
</dbReference>
<dbReference type="SUPFAM" id="SSF103473">
    <property type="entry name" value="MFS general substrate transporter"/>
    <property type="match status" value="1"/>
</dbReference>
<evidence type="ECO:0000313" key="2">
    <source>
        <dbReference type="EMBL" id="CAB4798683.1"/>
    </source>
</evidence>
<name>A0A6J6XSB5_9ZZZZ</name>
<feature type="transmembrane region" description="Helical" evidence="1">
    <location>
        <begin position="313"/>
        <end position="331"/>
    </location>
</feature>
<reference evidence="2" key="1">
    <citation type="submission" date="2020-05" db="EMBL/GenBank/DDBJ databases">
        <authorList>
            <person name="Chiriac C."/>
            <person name="Salcher M."/>
            <person name="Ghai R."/>
            <person name="Kavagutti S V."/>
        </authorList>
    </citation>
    <scope>NUCLEOTIDE SEQUENCE</scope>
</reference>
<feature type="transmembrane region" description="Helical" evidence="1">
    <location>
        <begin position="346"/>
        <end position="367"/>
    </location>
</feature>
<feature type="transmembrane region" description="Helical" evidence="1">
    <location>
        <begin position="46"/>
        <end position="67"/>
    </location>
</feature>
<feature type="transmembrane region" description="Helical" evidence="1">
    <location>
        <begin position="256"/>
        <end position="274"/>
    </location>
</feature>
<feature type="transmembrane region" description="Helical" evidence="1">
    <location>
        <begin position="280"/>
        <end position="301"/>
    </location>
</feature>
<dbReference type="Gene3D" id="3.30.565.10">
    <property type="entry name" value="Histidine kinase-like ATPase, C-terminal domain"/>
    <property type="match status" value="1"/>
</dbReference>
<sequence length="574" mass="64408">MNDRAFTKESICGAHALDTKIYWYVAPIAIALSPLLLSNISDRREATLWMVSSSLAYAVLVIWIAFARRALLARRKNRGFTFLSILAVGAVAGFLKGYLTQIFGTYYGLGSISNESSMLSGLRGVVAWIIIVPFLATFANLIYRLKSQHQDALDSLVLIEATKFGNQEAIKNVKSTARDQIENELSILLTVTRQQILDFQHEPIELQFEKISKVLTLSATEIVRPMSHQLSLGKFHLDVNFRWRKILGGSLRNNPFLIWFNSSLIVLGTLFTLVSEKISFSNILIVSVLQFGLVACSLHLAKRLKARMRSRGLSIIICVDLFITFVSWTMMNRFMDDYLILLPQRLFLNFLWTMLVLVGTGFLSNVFSGKDGDTSLILLAIDESRVGNLLLERELQQTKYDIARYLHGNLQSRMMALSLTLDMTKDKSSKHELDSALSIAESLLNSPFAEYVFLEDQSLKEEVSKVVSRWTGLLVVETYIEDIEERLSGHLKRAVGAAIEEAIANALRHGFAKSVWIRIYEDTPGIVVEVIDDGVGPRAHDAGMGSRLYDSVATKGWSLQFRLEGTGSILELHL</sequence>